<dbReference type="GO" id="GO:0006508">
    <property type="term" value="P:proteolysis"/>
    <property type="evidence" value="ECO:0007669"/>
    <property type="project" value="UniProtKB-KW"/>
</dbReference>
<keyword evidence="3" id="KW-0378">Hydrolase</keyword>
<protein>
    <submittedName>
        <fullName evidence="6">Cysteine proteinase</fullName>
    </submittedName>
</protein>
<gene>
    <name evidence="6" type="ORF">GLAREA_08045</name>
</gene>
<dbReference type="GO" id="GO:0019783">
    <property type="term" value="F:ubiquitin-like protein peptidase activity"/>
    <property type="evidence" value="ECO:0007669"/>
    <property type="project" value="UniProtKB-ARBA"/>
</dbReference>
<dbReference type="PROSITE" id="PS50600">
    <property type="entry name" value="ULP_PROTEASE"/>
    <property type="match status" value="1"/>
</dbReference>
<reference evidence="6 7" key="1">
    <citation type="journal article" date="2013" name="BMC Genomics">
        <title>Genomics-driven discovery of the pneumocandin biosynthetic gene cluster in the fungus Glarea lozoyensis.</title>
        <authorList>
            <person name="Chen L."/>
            <person name="Yue Q."/>
            <person name="Zhang X."/>
            <person name="Xiang M."/>
            <person name="Wang C."/>
            <person name="Li S."/>
            <person name="Che Y."/>
            <person name="Ortiz-Lopez F.J."/>
            <person name="Bills G.F."/>
            <person name="Liu X."/>
            <person name="An Z."/>
        </authorList>
    </citation>
    <scope>NUCLEOTIDE SEQUENCE [LARGE SCALE GENOMIC DNA]</scope>
    <source>
        <strain evidence="7">ATCC 20868 / MF5171</strain>
    </source>
</reference>
<dbReference type="KEGG" id="glz:GLAREA_08045"/>
<accession>S3CDV2</accession>
<organism evidence="6 7">
    <name type="scientific">Glarea lozoyensis (strain ATCC 20868 / MF5171)</name>
    <dbReference type="NCBI Taxonomy" id="1116229"/>
    <lineage>
        <taxon>Eukaryota</taxon>
        <taxon>Fungi</taxon>
        <taxon>Dikarya</taxon>
        <taxon>Ascomycota</taxon>
        <taxon>Pezizomycotina</taxon>
        <taxon>Leotiomycetes</taxon>
        <taxon>Helotiales</taxon>
        <taxon>Helotiaceae</taxon>
        <taxon>Glarea</taxon>
    </lineage>
</organism>
<keyword evidence="2" id="KW-0645">Protease</keyword>
<feature type="compositionally biased region" description="Basic and acidic residues" evidence="4">
    <location>
        <begin position="121"/>
        <end position="139"/>
    </location>
</feature>
<dbReference type="GeneID" id="19467096"/>
<feature type="domain" description="Ubiquitin-like protease family profile" evidence="5">
    <location>
        <begin position="166"/>
        <end position="321"/>
    </location>
</feature>
<dbReference type="Pfam" id="PF02902">
    <property type="entry name" value="Peptidase_C48"/>
    <property type="match status" value="1"/>
</dbReference>
<dbReference type="HOGENOM" id="CLU_074622_0_0_1"/>
<dbReference type="OrthoDB" id="10292247at2759"/>
<dbReference type="Gene3D" id="3.40.395.10">
    <property type="entry name" value="Adenoviral Proteinase, Chain A"/>
    <property type="match status" value="1"/>
</dbReference>
<sequence>MSAPEVPKPNNHFTSRAITVLDEEGRAWLQTIPEAHRAYMSVRLNHPLGRRMPIQHSDNKNNPRLPQEYYDMYDKYHSMARAIADARELQHVKSTDGIVAETQTRHKRQASDLATTFDPKKSKVAEHFDPNGGTHKEDSMSQVKEPPVNDPILRLENQLRDGALARQYKQHLVESLQGQQPFDETVIDYLAIQVINSGGMPAGYIDAETSSAYRKMPLSWLEQRPDMIKLSASEYDHLVFPLWVNKNHWVTVYVRKEPALALMFDSLYTHKALSQAQCVVDKLFLVAKVLPSKIRVQHGKGPQQPDNFNSGIFCVRAIEIIVN</sequence>
<evidence type="ECO:0000259" key="5">
    <source>
        <dbReference type="PROSITE" id="PS50600"/>
    </source>
</evidence>
<evidence type="ECO:0000313" key="6">
    <source>
        <dbReference type="EMBL" id="EPE24195.1"/>
    </source>
</evidence>
<evidence type="ECO:0000256" key="4">
    <source>
        <dbReference type="SAM" id="MobiDB-lite"/>
    </source>
</evidence>
<dbReference type="InterPro" id="IPR038765">
    <property type="entry name" value="Papain-like_cys_pep_sf"/>
</dbReference>
<dbReference type="SUPFAM" id="SSF54001">
    <property type="entry name" value="Cysteine proteinases"/>
    <property type="match status" value="1"/>
</dbReference>
<keyword evidence="7" id="KW-1185">Reference proteome</keyword>
<name>S3CDV2_GLAL2</name>
<dbReference type="EMBL" id="KE145373">
    <property type="protein sequence ID" value="EPE24195.1"/>
    <property type="molecule type" value="Genomic_DNA"/>
</dbReference>
<dbReference type="Proteomes" id="UP000016922">
    <property type="component" value="Unassembled WGS sequence"/>
</dbReference>
<evidence type="ECO:0000256" key="1">
    <source>
        <dbReference type="ARBA" id="ARBA00005234"/>
    </source>
</evidence>
<comment type="similarity">
    <text evidence="1">Belongs to the peptidase C48 family.</text>
</comment>
<evidence type="ECO:0000256" key="3">
    <source>
        <dbReference type="ARBA" id="ARBA00022801"/>
    </source>
</evidence>
<evidence type="ECO:0000313" key="7">
    <source>
        <dbReference type="Proteomes" id="UP000016922"/>
    </source>
</evidence>
<evidence type="ECO:0000256" key="2">
    <source>
        <dbReference type="ARBA" id="ARBA00022670"/>
    </source>
</evidence>
<dbReference type="InterPro" id="IPR003653">
    <property type="entry name" value="Peptidase_C48_C"/>
</dbReference>
<dbReference type="AlphaFoldDB" id="S3CDV2"/>
<proteinExistence type="inferred from homology"/>
<dbReference type="GO" id="GO:0008234">
    <property type="term" value="F:cysteine-type peptidase activity"/>
    <property type="evidence" value="ECO:0007669"/>
    <property type="project" value="InterPro"/>
</dbReference>
<dbReference type="RefSeq" id="XP_008088283.1">
    <property type="nucleotide sequence ID" value="XM_008090092.1"/>
</dbReference>
<feature type="region of interest" description="Disordered" evidence="4">
    <location>
        <begin position="121"/>
        <end position="150"/>
    </location>
</feature>